<sequence length="326" mass="34869">MTETADRLAFFLDETDLRGLHPGWPQGVKLVLCVEEAASQAAPAFVLYHEDEVEQVLRRVSDVLDRPAGSFAVVPEVEGHPTRRVLYSEEQQLLAHLAANDRLGELAQDYLINYRFALEEGLDPAQVTLAPQRPVPTDRADPRPAERPEPPAPEPEVESAWAPLGARDGEVLYLEGRLTRDGDTVLLAIGPVTAQTPIVWTQSLAFREDFRSFLLPPDLARGAEAQWIGFPADRLPPAMAALLERGCAARLTLSGRGLLVAPDLPSGSQAPAPALPAPATPKPASKRPRWAGLAAACVLAGVAGMATRLPAADVTQAPAPTPVAAE</sequence>
<dbReference type="RefSeq" id="WP_110813467.1">
    <property type="nucleotide sequence ID" value="NZ_QJTE01000002.1"/>
</dbReference>
<dbReference type="Proteomes" id="UP000248311">
    <property type="component" value="Unassembled WGS sequence"/>
</dbReference>
<dbReference type="AlphaFoldDB" id="A0A318SQZ5"/>
<name>A0A318SQZ5_9RHOB</name>
<protein>
    <submittedName>
        <fullName evidence="2">Uncharacterized protein</fullName>
    </submittedName>
</protein>
<gene>
    <name evidence="2" type="ORF">DFP88_102159</name>
</gene>
<comment type="caution">
    <text evidence="2">The sequence shown here is derived from an EMBL/GenBank/DDBJ whole genome shotgun (WGS) entry which is preliminary data.</text>
</comment>
<organism evidence="2 3">
    <name type="scientific">Pseudoroseicyclus aestuarii</name>
    <dbReference type="NCBI Taxonomy" id="1795041"/>
    <lineage>
        <taxon>Bacteria</taxon>
        <taxon>Pseudomonadati</taxon>
        <taxon>Pseudomonadota</taxon>
        <taxon>Alphaproteobacteria</taxon>
        <taxon>Rhodobacterales</taxon>
        <taxon>Paracoccaceae</taxon>
        <taxon>Pseudoroseicyclus</taxon>
    </lineage>
</organism>
<feature type="compositionally biased region" description="Basic and acidic residues" evidence="1">
    <location>
        <begin position="136"/>
        <end position="149"/>
    </location>
</feature>
<dbReference type="EMBL" id="QJTE01000002">
    <property type="protein sequence ID" value="PYE84361.1"/>
    <property type="molecule type" value="Genomic_DNA"/>
</dbReference>
<proteinExistence type="predicted"/>
<keyword evidence="3" id="KW-1185">Reference proteome</keyword>
<reference evidence="2 3" key="1">
    <citation type="submission" date="2018-06" db="EMBL/GenBank/DDBJ databases">
        <title>Genomic Encyclopedia of Type Strains, Phase III (KMG-III): the genomes of soil and plant-associated and newly described type strains.</title>
        <authorList>
            <person name="Whitman W."/>
        </authorList>
    </citation>
    <scope>NUCLEOTIDE SEQUENCE [LARGE SCALE GENOMIC DNA]</scope>
    <source>
        <strain evidence="2 3">CECT 9025</strain>
    </source>
</reference>
<evidence type="ECO:0000256" key="1">
    <source>
        <dbReference type="SAM" id="MobiDB-lite"/>
    </source>
</evidence>
<evidence type="ECO:0000313" key="3">
    <source>
        <dbReference type="Proteomes" id="UP000248311"/>
    </source>
</evidence>
<feature type="region of interest" description="Disordered" evidence="1">
    <location>
        <begin position="127"/>
        <end position="158"/>
    </location>
</feature>
<dbReference type="OrthoDB" id="7815691at2"/>
<accession>A0A318SQZ5</accession>
<evidence type="ECO:0000313" key="2">
    <source>
        <dbReference type="EMBL" id="PYE84361.1"/>
    </source>
</evidence>